<dbReference type="PANTHER" id="PTHR43065:SF10">
    <property type="entry name" value="PEROXIDE STRESS-ACTIVATED HISTIDINE KINASE MAK3"/>
    <property type="match status" value="1"/>
</dbReference>
<dbReference type="CDD" id="cd00082">
    <property type="entry name" value="HisKA"/>
    <property type="match status" value="1"/>
</dbReference>
<dbReference type="STRING" id="937334.SAMN05444406_11219"/>
<keyword evidence="11" id="KW-1185">Reference proteome</keyword>
<proteinExistence type="predicted"/>
<dbReference type="Pfam" id="PF02518">
    <property type="entry name" value="HATPase_c"/>
    <property type="match status" value="1"/>
</dbReference>
<dbReference type="InterPro" id="IPR029016">
    <property type="entry name" value="GAF-like_dom_sf"/>
</dbReference>
<dbReference type="Gene3D" id="1.10.287.130">
    <property type="match status" value="1"/>
</dbReference>
<keyword evidence="4" id="KW-0808">Transferase</keyword>
<dbReference type="SUPFAM" id="SSF47384">
    <property type="entry name" value="Homodimeric domain of signal transducing histidine kinase"/>
    <property type="match status" value="1"/>
</dbReference>
<dbReference type="InterPro" id="IPR004358">
    <property type="entry name" value="Sig_transdc_His_kin-like_C"/>
</dbReference>
<dbReference type="InterPro" id="IPR036890">
    <property type="entry name" value="HATPase_C_sf"/>
</dbReference>
<dbReference type="Gene3D" id="3.30.565.10">
    <property type="entry name" value="Histidine kinase-like ATPase, C-terminal domain"/>
    <property type="match status" value="1"/>
</dbReference>
<comment type="catalytic activity">
    <reaction evidence="1">
        <text>ATP + protein L-histidine = ADP + protein N-phospho-L-histidine.</text>
        <dbReference type="EC" id="2.7.13.3"/>
    </reaction>
</comment>
<evidence type="ECO:0000256" key="7">
    <source>
        <dbReference type="ARBA" id="ARBA00022840"/>
    </source>
</evidence>
<dbReference type="EC" id="2.7.13.3" evidence="2"/>
<dbReference type="InterPro" id="IPR036097">
    <property type="entry name" value="HisK_dim/P_sf"/>
</dbReference>
<feature type="domain" description="Histidine kinase" evidence="9">
    <location>
        <begin position="224"/>
        <end position="430"/>
    </location>
</feature>
<dbReference type="InterPro" id="IPR005467">
    <property type="entry name" value="His_kinase_dom"/>
</dbReference>
<keyword evidence="8" id="KW-0902">Two-component regulatory system</keyword>
<dbReference type="GO" id="GO:0000155">
    <property type="term" value="F:phosphorelay sensor kinase activity"/>
    <property type="evidence" value="ECO:0007669"/>
    <property type="project" value="InterPro"/>
</dbReference>
<dbReference type="Pfam" id="PF00512">
    <property type="entry name" value="HisKA"/>
    <property type="match status" value="1"/>
</dbReference>
<organism evidence="10 11">
    <name type="scientific">Caldicoprobacter faecalis</name>
    <dbReference type="NCBI Taxonomy" id="937334"/>
    <lineage>
        <taxon>Bacteria</taxon>
        <taxon>Bacillati</taxon>
        <taxon>Bacillota</taxon>
        <taxon>Clostridia</taxon>
        <taxon>Caldicoprobacterales</taxon>
        <taxon>Caldicoprobacteraceae</taxon>
        <taxon>Caldicoprobacter</taxon>
    </lineage>
</organism>
<evidence type="ECO:0000256" key="1">
    <source>
        <dbReference type="ARBA" id="ARBA00000085"/>
    </source>
</evidence>
<evidence type="ECO:0000313" key="10">
    <source>
        <dbReference type="EMBL" id="SFQ09503.1"/>
    </source>
</evidence>
<evidence type="ECO:0000256" key="4">
    <source>
        <dbReference type="ARBA" id="ARBA00022679"/>
    </source>
</evidence>
<dbReference type="Proteomes" id="UP000198577">
    <property type="component" value="Unassembled WGS sequence"/>
</dbReference>
<name>A0A1I5VQ02_9FIRM</name>
<dbReference type="SMART" id="SM00387">
    <property type="entry name" value="HATPase_c"/>
    <property type="match status" value="1"/>
</dbReference>
<dbReference type="Gene3D" id="3.30.450.40">
    <property type="match status" value="1"/>
</dbReference>
<keyword evidence="5" id="KW-0547">Nucleotide-binding</keyword>
<dbReference type="PROSITE" id="PS50109">
    <property type="entry name" value="HIS_KIN"/>
    <property type="match status" value="1"/>
</dbReference>
<evidence type="ECO:0000256" key="3">
    <source>
        <dbReference type="ARBA" id="ARBA00022553"/>
    </source>
</evidence>
<dbReference type="PANTHER" id="PTHR43065">
    <property type="entry name" value="SENSOR HISTIDINE KINASE"/>
    <property type="match status" value="1"/>
</dbReference>
<dbReference type="SUPFAM" id="SSF55874">
    <property type="entry name" value="ATPase domain of HSP90 chaperone/DNA topoisomerase II/histidine kinase"/>
    <property type="match status" value="1"/>
</dbReference>
<dbReference type="OrthoDB" id="9764522at2"/>
<gene>
    <name evidence="10" type="ORF">SAMN05444406_11219</name>
</gene>
<dbReference type="CDD" id="cd00075">
    <property type="entry name" value="HATPase"/>
    <property type="match status" value="1"/>
</dbReference>
<evidence type="ECO:0000256" key="2">
    <source>
        <dbReference type="ARBA" id="ARBA00012438"/>
    </source>
</evidence>
<dbReference type="PRINTS" id="PR00344">
    <property type="entry name" value="BCTRLSENSOR"/>
</dbReference>
<protein>
    <recommendedName>
        <fullName evidence="2">histidine kinase</fullName>
        <ecNumber evidence="2">2.7.13.3</ecNumber>
    </recommendedName>
</protein>
<dbReference type="GO" id="GO:0005524">
    <property type="term" value="F:ATP binding"/>
    <property type="evidence" value="ECO:0007669"/>
    <property type="project" value="UniProtKB-KW"/>
</dbReference>
<reference evidence="10 11" key="1">
    <citation type="submission" date="2016-10" db="EMBL/GenBank/DDBJ databases">
        <authorList>
            <person name="de Groot N.N."/>
        </authorList>
    </citation>
    <scope>NUCLEOTIDE SEQUENCE [LARGE SCALE GENOMIC DNA]</scope>
    <source>
        <strain evidence="10 11">DSM 20678</strain>
    </source>
</reference>
<dbReference type="InterPro" id="IPR003594">
    <property type="entry name" value="HATPase_dom"/>
</dbReference>
<sequence length="430" mass="48355">MIKGMNFDMEEESKQNLWNFDEEIRLSWERCKGNGLAHRDLPKIETVSEFELSDIVKNNQILIDFALPYMMKIKSLIPQHNSVVLLCDKECVIFYKLGEAPLLAKLGIEKGHIVRENNIGTNSLGTCIVIDKPIAVFGDQHFLAAFKGWAGVAAPIHAMDGRILGALGIYVKEEDANYGMLGMVILAAKGIEDQLGLRSEYAELEAFNRRLFEFNNDIVNTASMLSHEIRNSLSTISAYVQLLQLEKVLDTLRADKILTEVTRVDKLLNDFKSLTRPPQRKLMRHSLNELLCYVVDLMLAKARIGKVDIKLMMPEQNVYVKVDKGAIQQVFINLIENAIQAMEKGGTLTIRLLRDERSGVALIEFEDTGMGIPEEHLSDIFKLFYTTKKGGSGLGLTLCKNIIKNHNGNIRVQSKVGVGTKFVIELPYVE</sequence>
<dbReference type="RefSeq" id="WP_092282305.1">
    <property type="nucleotide sequence ID" value="NZ_FOXR01000012.1"/>
</dbReference>
<accession>A0A1I5VQ02</accession>
<evidence type="ECO:0000313" key="11">
    <source>
        <dbReference type="Proteomes" id="UP000198577"/>
    </source>
</evidence>
<dbReference type="InterPro" id="IPR003661">
    <property type="entry name" value="HisK_dim/P_dom"/>
</dbReference>
<dbReference type="EMBL" id="FOXR01000012">
    <property type="protein sequence ID" value="SFQ09503.1"/>
    <property type="molecule type" value="Genomic_DNA"/>
</dbReference>
<evidence type="ECO:0000256" key="6">
    <source>
        <dbReference type="ARBA" id="ARBA00022777"/>
    </source>
</evidence>
<evidence type="ECO:0000256" key="8">
    <source>
        <dbReference type="ARBA" id="ARBA00023012"/>
    </source>
</evidence>
<dbReference type="AlphaFoldDB" id="A0A1I5VQ02"/>
<evidence type="ECO:0000256" key="5">
    <source>
        <dbReference type="ARBA" id="ARBA00022741"/>
    </source>
</evidence>
<keyword evidence="7" id="KW-0067">ATP-binding</keyword>
<keyword evidence="6 10" id="KW-0418">Kinase</keyword>
<evidence type="ECO:0000259" key="9">
    <source>
        <dbReference type="PROSITE" id="PS50109"/>
    </source>
</evidence>
<keyword evidence="3" id="KW-0597">Phosphoprotein</keyword>
<dbReference type="SMART" id="SM00388">
    <property type="entry name" value="HisKA"/>
    <property type="match status" value="1"/>
</dbReference>